<dbReference type="AlphaFoldDB" id="A0A7G7IM71"/>
<reference evidence="3 4" key="1">
    <citation type="submission" date="2019-05" db="EMBL/GenBank/DDBJ databases">
        <authorList>
            <consortium name="Pathogen Informatics"/>
        </authorList>
    </citation>
    <scope>NUCLEOTIDE SEQUENCE [LARGE SCALE GENOMIC DNA]</scope>
    <source>
        <strain evidence="3 4">NCTC12204</strain>
    </source>
</reference>
<evidence type="ECO:0000256" key="2">
    <source>
        <dbReference type="ARBA" id="ARBA00022679"/>
    </source>
</evidence>
<sequence>MSILFLSGISAEENKGIFKKNCSQAKYMSNHKKQCWLLYFKKQEIRVREFYDKQMIHDSLLTKSDATNHRQKIKDIQIATKKLLLSREWTHFYFRDQYYTKIMSELLSISQQKTIQTIMEIPTYPYYKEQLNVAPNKLKGGLSLVWNYLGDRLYEKKCNKIAVIEAKTSNKKKAKMVSFYNGVDPDNLPVNLYQKNEEQPTHRVVAVGNFYPYHGLDRLIEGLEYYYRTKDEIAPEVFFDIVGGGPAIEELKQLVASYRLQGYVIFHGYKDRQELEQLYGEASMAIGTLKLHLRGANIETAIKVSEALYQGIPVITSGETPFFSAVKQNIYQVKDDDSPISINEMLQFLGKKRIPVGDQVLLDLFSWEKIIEKIVNLGSEN</sequence>
<dbReference type="EMBL" id="CABEEP010000001">
    <property type="protein sequence ID" value="VTQ58755.1"/>
    <property type="molecule type" value="Genomic_DNA"/>
</dbReference>
<dbReference type="InterPro" id="IPR001296">
    <property type="entry name" value="Glyco_trans_1"/>
</dbReference>
<accession>A0A7G7IM71</accession>
<protein>
    <submittedName>
        <fullName evidence="3">Group 1 glycosyl transferase</fullName>
    </submittedName>
</protein>
<dbReference type="GO" id="GO:0016757">
    <property type="term" value="F:glycosyltransferase activity"/>
    <property type="evidence" value="ECO:0007669"/>
    <property type="project" value="UniProtKB-KW"/>
</dbReference>
<dbReference type="PANTHER" id="PTHR12526:SF629">
    <property type="entry name" value="TEICHURONIC ACID BIOSYNTHESIS GLYCOSYLTRANSFERASE TUAH-RELATED"/>
    <property type="match status" value="1"/>
</dbReference>
<keyword evidence="1" id="KW-0328">Glycosyltransferase</keyword>
<comment type="caution">
    <text evidence="3">The sequence shown here is derived from an EMBL/GenBank/DDBJ whole genome shotgun (WGS) entry which is preliminary data.</text>
</comment>
<dbReference type="RefSeq" id="WP_010736876.1">
    <property type="nucleotide sequence ID" value="NZ_AP027299.1"/>
</dbReference>
<name>A0A7G7IM71_ENTHR</name>
<evidence type="ECO:0000313" key="3">
    <source>
        <dbReference type="EMBL" id="VTQ58755.1"/>
    </source>
</evidence>
<dbReference type="Proteomes" id="UP000352698">
    <property type="component" value="Unassembled WGS sequence"/>
</dbReference>
<organism evidence="3 4">
    <name type="scientific">Enterococcus hirae</name>
    <dbReference type="NCBI Taxonomy" id="1354"/>
    <lineage>
        <taxon>Bacteria</taxon>
        <taxon>Bacillati</taxon>
        <taxon>Bacillota</taxon>
        <taxon>Bacilli</taxon>
        <taxon>Lactobacillales</taxon>
        <taxon>Enterococcaceae</taxon>
        <taxon>Enterococcus</taxon>
    </lineage>
</organism>
<evidence type="ECO:0000256" key="1">
    <source>
        <dbReference type="ARBA" id="ARBA00022676"/>
    </source>
</evidence>
<proteinExistence type="predicted"/>
<dbReference type="SUPFAM" id="SSF53756">
    <property type="entry name" value="UDP-Glycosyltransferase/glycogen phosphorylase"/>
    <property type="match status" value="1"/>
</dbReference>
<dbReference type="PANTHER" id="PTHR12526">
    <property type="entry name" value="GLYCOSYLTRANSFERASE"/>
    <property type="match status" value="1"/>
</dbReference>
<dbReference type="Pfam" id="PF00534">
    <property type="entry name" value="Glycos_transf_1"/>
    <property type="match status" value="1"/>
</dbReference>
<keyword evidence="2 3" id="KW-0808">Transferase</keyword>
<dbReference type="Gene3D" id="3.40.50.2000">
    <property type="entry name" value="Glycogen Phosphorylase B"/>
    <property type="match status" value="1"/>
</dbReference>
<dbReference type="CDD" id="cd03801">
    <property type="entry name" value="GT4_PimA-like"/>
    <property type="match status" value="1"/>
</dbReference>
<evidence type="ECO:0000313" key="4">
    <source>
        <dbReference type="Proteomes" id="UP000352698"/>
    </source>
</evidence>
<gene>
    <name evidence="3" type="ORF">NCTC12204_00216</name>
</gene>